<evidence type="ECO:0000256" key="8">
    <source>
        <dbReference type="ARBA" id="ARBA00022989"/>
    </source>
</evidence>
<dbReference type="PANTHER" id="PTHR21573:SF0">
    <property type="entry name" value="ER MEMBRANE PROTEIN COMPLEX SUBUNIT 1"/>
    <property type="match status" value="1"/>
</dbReference>
<keyword evidence="10" id="KW-0325">Glycoprotein</keyword>
<dbReference type="Proteomes" id="UP001107558">
    <property type="component" value="Chromosome 2"/>
</dbReference>
<dbReference type="AlphaFoldDB" id="A0A9J6CAZ0"/>
<gene>
    <name evidence="15" type="ORF">PVAND_008673</name>
</gene>
<comment type="subunit">
    <text evidence="3">Component of the ER membrane protein complex (EMC).</text>
</comment>
<keyword evidence="5 11" id="KW-0812">Transmembrane</keyword>
<feature type="chain" id="PRO_5039901575" description="ER membrane protein complex subunit 1" evidence="12">
    <location>
        <begin position="25"/>
        <end position="904"/>
    </location>
</feature>
<dbReference type="GO" id="GO:0034975">
    <property type="term" value="P:protein folding in endoplasmic reticulum"/>
    <property type="evidence" value="ECO:0007669"/>
    <property type="project" value="TreeGrafter"/>
</dbReference>
<accession>A0A9J6CAZ0</accession>
<dbReference type="EMBL" id="JADBJN010000002">
    <property type="protein sequence ID" value="KAG5679077.1"/>
    <property type="molecule type" value="Genomic_DNA"/>
</dbReference>
<evidence type="ECO:0000256" key="10">
    <source>
        <dbReference type="ARBA" id="ARBA00023180"/>
    </source>
</evidence>
<evidence type="ECO:0000259" key="13">
    <source>
        <dbReference type="Pfam" id="PF07774"/>
    </source>
</evidence>
<keyword evidence="7" id="KW-0256">Endoplasmic reticulum</keyword>
<dbReference type="InterPro" id="IPR026895">
    <property type="entry name" value="EMC1"/>
</dbReference>
<evidence type="ECO:0000256" key="1">
    <source>
        <dbReference type="ARBA" id="ARBA00004115"/>
    </source>
</evidence>
<evidence type="ECO:0000256" key="12">
    <source>
        <dbReference type="SAM" id="SignalP"/>
    </source>
</evidence>
<evidence type="ECO:0000256" key="9">
    <source>
        <dbReference type="ARBA" id="ARBA00023136"/>
    </source>
</evidence>
<evidence type="ECO:0000256" key="11">
    <source>
        <dbReference type="SAM" id="Phobius"/>
    </source>
</evidence>
<dbReference type="InterPro" id="IPR058545">
    <property type="entry name" value="Beta-prop_EMC1_1st"/>
</dbReference>
<dbReference type="Pfam" id="PF07774">
    <property type="entry name" value="EMC1_C"/>
    <property type="match status" value="1"/>
</dbReference>
<evidence type="ECO:0000259" key="14">
    <source>
        <dbReference type="Pfam" id="PF25293"/>
    </source>
</evidence>
<keyword evidence="9 11" id="KW-0472">Membrane</keyword>
<feature type="transmembrane region" description="Helical" evidence="11">
    <location>
        <begin position="871"/>
        <end position="890"/>
    </location>
</feature>
<comment type="caution">
    <text evidence="15">The sequence shown here is derived from an EMBL/GenBank/DDBJ whole genome shotgun (WGS) entry which is preliminary data.</text>
</comment>
<evidence type="ECO:0000313" key="16">
    <source>
        <dbReference type="Proteomes" id="UP001107558"/>
    </source>
</evidence>
<dbReference type="InterPro" id="IPR011678">
    <property type="entry name" value="EMC1_C"/>
</dbReference>
<keyword evidence="6 12" id="KW-0732">Signal</keyword>
<protein>
    <recommendedName>
        <fullName evidence="4">ER membrane protein complex subunit 1</fullName>
    </recommendedName>
</protein>
<organism evidence="15 16">
    <name type="scientific">Polypedilum vanderplanki</name>
    <name type="common">Sleeping chironomid midge</name>
    <dbReference type="NCBI Taxonomy" id="319348"/>
    <lineage>
        <taxon>Eukaryota</taxon>
        <taxon>Metazoa</taxon>
        <taxon>Ecdysozoa</taxon>
        <taxon>Arthropoda</taxon>
        <taxon>Hexapoda</taxon>
        <taxon>Insecta</taxon>
        <taxon>Pterygota</taxon>
        <taxon>Neoptera</taxon>
        <taxon>Endopterygota</taxon>
        <taxon>Diptera</taxon>
        <taxon>Nematocera</taxon>
        <taxon>Chironomoidea</taxon>
        <taxon>Chironomidae</taxon>
        <taxon>Chironominae</taxon>
        <taxon>Polypedilum</taxon>
        <taxon>Polypedilum</taxon>
    </lineage>
</organism>
<dbReference type="OrthoDB" id="28092at2759"/>
<keyword evidence="8 11" id="KW-1133">Transmembrane helix</keyword>
<feature type="signal peptide" evidence="12">
    <location>
        <begin position="1"/>
        <end position="24"/>
    </location>
</feature>
<evidence type="ECO:0000256" key="5">
    <source>
        <dbReference type="ARBA" id="ARBA00022692"/>
    </source>
</evidence>
<dbReference type="PANTHER" id="PTHR21573">
    <property type="entry name" value="ER MEMBRANE PROTEIN COMPLEX SUBUNIT 1"/>
    <property type="match status" value="1"/>
</dbReference>
<proteinExistence type="inferred from homology"/>
<sequence length="904" mass="102173">MGKLTSYSVVIFVILNLIISQCNALYEDQIGLFDWRKKFVGKIKFGHFDATNADKAIIATDENVLAAISSKNGDILWRKVFEKENTRGEIKFLHVTKNSKSVTSYNEQNPFDVITVNGYNPILFRGWDMNNGNLIWEWAITPTTTNPEESMFFFNEFNIYHVLPVWNSHIEVTEYHASTGQPTKSTSSMISAGWINKDRCVLSSQYFACVVKEQLLVLDLLAETNNIRTKALESPATLIKVLRGQDNYIQVGRQVISLDDLKIVFENRDDDEVYIENSNILKLTQSNKNLKITSDEQEVTELNDLPETLDNNLQIITSKCKPKRENPNQLACRLLVSTDDGALALIQQGKIKWIREEALTKITAVEFLELSLSDAQGAMEEELNNADEEYSNSDILSSMYRRLHSQYSTVKNIVLQVLGLGAPPSFSQRAGLVRDDFGLHKMMVIMTQSGKLFGIDNVSGKQHWVKILKNFEGFANGQSAKLLIQRTSKYYPHPAQCAIIAKDKNTGNGILYQFNPISGQSIDKGVMNLNFKIQYASLLHEQGENFLRGILLVDDKNNVHVLPETSLKQVDGFFLYTVNKPSGILTGFLLQYDEKTNTANMMPTWTVNLGGTDNEQKITHIASKNAIERVHSQGRVLADRSVLYKYINPNLIAVVTEGPDSIHKYILNVYLIDVVSGAVVFSMSHRRAKGPVKIVHSENWLVYSFYNEKIRRNEITSIELYEGKVQTNSTTWSSLNSPPVPLVERQTYIFSSTIAALRETITEKGITNKHVLMGLETGSVLEMPWMLLDPRRQSMVPPEKQREEGIIPYIPELVVQHENIINYNQTIARINGIYTAPSGLESTCLVLVYGLDLFVTRVSPSKTFDLLKEDFDYFLISTVLIGLITASYVVKHLAAKKTIKQAWK</sequence>
<keyword evidence="16" id="KW-1185">Reference proteome</keyword>
<evidence type="ECO:0000313" key="15">
    <source>
        <dbReference type="EMBL" id="KAG5679077.1"/>
    </source>
</evidence>
<evidence type="ECO:0000256" key="7">
    <source>
        <dbReference type="ARBA" id="ARBA00022824"/>
    </source>
</evidence>
<evidence type="ECO:0000256" key="3">
    <source>
        <dbReference type="ARBA" id="ARBA00011276"/>
    </source>
</evidence>
<dbReference type="InterPro" id="IPR011047">
    <property type="entry name" value="Quinoprotein_ADH-like_sf"/>
</dbReference>
<comment type="subcellular location">
    <subcellularLocation>
        <location evidence="1">Endoplasmic reticulum membrane</location>
        <topology evidence="1">Single-pass type I membrane protein</topology>
    </subcellularLocation>
</comment>
<name>A0A9J6CAZ0_POLVA</name>
<feature type="domain" description="EMC1 first beta-propeller" evidence="14">
    <location>
        <begin position="24"/>
        <end position="147"/>
    </location>
</feature>
<evidence type="ECO:0000256" key="4">
    <source>
        <dbReference type="ARBA" id="ARBA00020824"/>
    </source>
</evidence>
<dbReference type="GO" id="GO:0072546">
    <property type="term" value="C:EMC complex"/>
    <property type="evidence" value="ECO:0007669"/>
    <property type="project" value="InterPro"/>
</dbReference>
<feature type="domain" description="ER membrane protein complex subunit 1 C-terminal" evidence="13">
    <location>
        <begin position="697"/>
        <end position="903"/>
    </location>
</feature>
<dbReference type="SUPFAM" id="SSF50998">
    <property type="entry name" value="Quinoprotein alcohol dehydrogenase-like"/>
    <property type="match status" value="1"/>
</dbReference>
<dbReference type="Pfam" id="PF25293">
    <property type="entry name" value="Beta-prop_EMC1_N"/>
    <property type="match status" value="1"/>
</dbReference>
<reference evidence="15" key="1">
    <citation type="submission" date="2021-03" db="EMBL/GenBank/DDBJ databases">
        <title>Chromosome level genome of the anhydrobiotic midge Polypedilum vanderplanki.</title>
        <authorList>
            <person name="Yoshida Y."/>
            <person name="Kikawada T."/>
            <person name="Gusev O."/>
        </authorList>
    </citation>
    <scope>NUCLEOTIDE SEQUENCE</scope>
    <source>
        <strain evidence="15">NIAS01</strain>
        <tissue evidence="15">Whole body or cell culture</tissue>
    </source>
</reference>
<evidence type="ECO:0000256" key="6">
    <source>
        <dbReference type="ARBA" id="ARBA00022729"/>
    </source>
</evidence>
<evidence type="ECO:0000256" key="2">
    <source>
        <dbReference type="ARBA" id="ARBA00007904"/>
    </source>
</evidence>
<comment type="similarity">
    <text evidence="2">Belongs to the EMC1 family.</text>
</comment>